<sequence>MSPSEIAEQLIDTKENVILLYAFNSTGKTRLSVAYKDATKKADGSHTGVYYNAFSEDLFAWNNDTANNEENIRLTITP</sequence>
<evidence type="ECO:0000313" key="2">
    <source>
        <dbReference type="Proteomes" id="UP000750711"/>
    </source>
</evidence>
<name>A0A9P8HTS9_9PEZI</name>
<protein>
    <submittedName>
        <fullName evidence="1">Uncharacterized protein</fullName>
    </submittedName>
</protein>
<evidence type="ECO:0000313" key="1">
    <source>
        <dbReference type="EMBL" id="KAH0533633.1"/>
    </source>
</evidence>
<keyword evidence="2" id="KW-1185">Reference proteome</keyword>
<dbReference type="Proteomes" id="UP000750711">
    <property type="component" value="Unassembled WGS sequence"/>
</dbReference>
<feature type="non-terminal residue" evidence="1">
    <location>
        <position position="78"/>
    </location>
</feature>
<reference evidence="1" key="1">
    <citation type="submission" date="2021-03" db="EMBL/GenBank/DDBJ databases">
        <title>Comparative genomics and phylogenomic investigation of the class Geoglossomycetes provide insights into ecological specialization and systematics.</title>
        <authorList>
            <person name="Melie T."/>
            <person name="Pirro S."/>
            <person name="Miller A.N."/>
            <person name="Quandt A."/>
        </authorList>
    </citation>
    <scope>NUCLEOTIDE SEQUENCE</scope>
    <source>
        <strain evidence="1">CAQ_001_2017</strain>
    </source>
</reference>
<dbReference type="EMBL" id="JAGHQM010004734">
    <property type="protein sequence ID" value="KAH0533633.1"/>
    <property type="molecule type" value="Genomic_DNA"/>
</dbReference>
<gene>
    <name evidence="1" type="ORF">GP486_008978</name>
</gene>
<dbReference type="AlphaFoldDB" id="A0A9P8HTS9"/>
<proteinExistence type="predicted"/>
<organism evidence="1 2">
    <name type="scientific">Trichoglossum hirsutum</name>
    <dbReference type="NCBI Taxonomy" id="265104"/>
    <lineage>
        <taxon>Eukaryota</taxon>
        <taxon>Fungi</taxon>
        <taxon>Dikarya</taxon>
        <taxon>Ascomycota</taxon>
        <taxon>Pezizomycotina</taxon>
        <taxon>Geoglossomycetes</taxon>
        <taxon>Geoglossales</taxon>
        <taxon>Geoglossaceae</taxon>
        <taxon>Trichoglossum</taxon>
    </lineage>
</organism>
<comment type="caution">
    <text evidence="1">The sequence shown here is derived from an EMBL/GenBank/DDBJ whole genome shotgun (WGS) entry which is preliminary data.</text>
</comment>
<accession>A0A9P8HTS9</accession>